<dbReference type="GO" id="GO:0005829">
    <property type="term" value="C:cytosol"/>
    <property type="evidence" value="ECO:0007669"/>
    <property type="project" value="TreeGrafter"/>
</dbReference>
<dbReference type="SUPFAM" id="SSF47413">
    <property type="entry name" value="lambda repressor-like DNA-binding domains"/>
    <property type="match status" value="3"/>
</dbReference>
<dbReference type="PROSITE" id="PS50943">
    <property type="entry name" value="HTH_CROC1"/>
    <property type="match status" value="2"/>
</dbReference>
<comment type="caution">
    <text evidence="3">The sequence shown here is derived from an EMBL/GenBank/DDBJ whole genome shotgun (WGS) entry which is preliminary data.</text>
</comment>
<name>A0A087DCH7_9BIFI</name>
<evidence type="ECO:0000259" key="2">
    <source>
        <dbReference type="PROSITE" id="PS50943"/>
    </source>
</evidence>
<dbReference type="OrthoDB" id="4724865at2"/>
<dbReference type="Gene3D" id="1.10.260.40">
    <property type="entry name" value="lambda repressor-like DNA-binding domains"/>
    <property type="match status" value="3"/>
</dbReference>
<dbReference type="AlphaFoldDB" id="A0A087DCH7"/>
<evidence type="ECO:0000313" key="4">
    <source>
        <dbReference type="Proteomes" id="UP000029066"/>
    </source>
</evidence>
<dbReference type="PANTHER" id="PTHR46797">
    <property type="entry name" value="HTH-TYPE TRANSCRIPTIONAL REGULATOR"/>
    <property type="match status" value="1"/>
</dbReference>
<dbReference type="RefSeq" id="WP_051917336.1">
    <property type="nucleotide sequence ID" value="NZ_JDUT01000003.1"/>
</dbReference>
<evidence type="ECO:0000313" key="3">
    <source>
        <dbReference type="EMBL" id="KFI93227.1"/>
    </source>
</evidence>
<dbReference type="SMART" id="SM00530">
    <property type="entry name" value="HTH_XRE"/>
    <property type="match status" value="3"/>
</dbReference>
<dbReference type="EMBL" id="JGZN01000006">
    <property type="protein sequence ID" value="KFI93227.1"/>
    <property type="molecule type" value="Genomic_DNA"/>
</dbReference>
<feature type="domain" description="HTH cro/C1-type" evidence="2">
    <location>
        <begin position="15"/>
        <end position="72"/>
    </location>
</feature>
<dbReference type="STRING" id="1437607.BISA_1393"/>
<sequence>MSGQMRTIPVTGAQLRASRRGAGITLEGMGRLTGLDAATITAVEEGRTQPAMLPPENARRWAKALHINPARLTGDEPRTAGEENATPIRLLRLEREWSCRQLAENAGVSELSLRKYDDGTRNANNLAAGILLKVAHALGASMERLADRPENEHTPPEPPAEWKRTRLEWHRKQADLSQAELSVRSGQTIQNIGGVEQGRWAITRKRSRFVLDVAAALDIPAEALIDPETTEGEHDNKNE</sequence>
<dbReference type="InterPro" id="IPR010982">
    <property type="entry name" value="Lambda_DNA-bd_dom_sf"/>
</dbReference>
<dbReference type="InterPro" id="IPR001387">
    <property type="entry name" value="Cro/C1-type_HTH"/>
</dbReference>
<dbReference type="GO" id="GO:0003677">
    <property type="term" value="F:DNA binding"/>
    <property type="evidence" value="ECO:0007669"/>
    <property type="project" value="UniProtKB-KW"/>
</dbReference>
<protein>
    <recommendedName>
        <fullName evidence="2">HTH cro/C1-type domain-containing protein</fullName>
    </recommendedName>
</protein>
<proteinExistence type="predicted"/>
<dbReference type="Proteomes" id="UP000029066">
    <property type="component" value="Unassembled WGS sequence"/>
</dbReference>
<dbReference type="InterPro" id="IPR050807">
    <property type="entry name" value="TransReg_Diox_bact_type"/>
</dbReference>
<dbReference type="GO" id="GO:0003700">
    <property type="term" value="F:DNA-binding transcription factor activity"/>
    <property type="evidence" value="ECO:0007669"/>
    <property type="project" value="TreeGrafter"/>
</dbReference>
<reference evidence="3 4" key="1">
    <citation type="submission" date="2014-03" db="EMBL/GenBank/DDBJ databases">
        <title>Genomics of Bifidobacteria.</title>
        <authorList>
            <person name="Ventura M."/>
            <person name="Milani C."/>
            <person name="Lugli G.A."/>
        </authorList>
    </citation>
    <scope>NUCLEOTIDE SEQUENCE [LARGE SCALE GENOMIC DNA]</scope>
    <source>
        <strain evidence="3 4">DSM 23967</strain>
    </source>
</reference>
<gene>
    <name evidence="3" type="ORF">BISA_1393</name>
</gene>
<evidence type="ECO:0000256" key="1">
    <source>
        <dbReference type="ARBA" id="ARBA00023125"/>
    </source>
</evidence>
<dbReference type="PANTHER" id="PTHR46797:SF1">
    <property type="entry name" value="METHYLPHOSPHONATE SYNTHASE"/>
    <property type="match status" value="1"/>
</dbReference>
<dbReference type="Pfam" id="PF13560">
    <property type="entry name" value="HTH_31"/>
    <property type="match status" value="1"/>
</dbReference>
<feature type="domain" description="HTH cro/C1-type" evidence="2">
    <location>
        <begin position="88"/>
        <end position="145"/>
    </location>
</feature>
<keyword evidence="1" id="KW-0238">DNA-binding</keyword>
<accession>A0A087DCH7</accession>
<organism evidence="3 4">
    <name type="scientific">Bifidobacterium saguini DSM 23967</name>
    <dbReference type="NCBI Taxonomy" id="1437607"/>
    <lineage>
        <taxon>Bacteria</taxon>
        <taxon>Bacillati</taxon>
        <taxon>Actinomycetota</taxon>
        <taxon>Actinomycetes</taxon>
        <taxon>Bifidobacteriales</taxon>
        <taxon>Bifidobacteriaceae</taxon>
        <taxon>Bifidobacterium</taxon>
    </lineage>
</organism>
<dbReference type="CDD" id="cd00093">
    <property type="entry name" value="HTH_XRE"/>
    <property type="match status" value="3"/>
</dbReference>